<dbReference type="AlphaFoldDB" id="A0A384JEZ5"/>
<dbReference type="GO" id="GO:0006950">
    <property type="term" value="P:response to stress"/>
    <property type="evidence" value="ECO:0007669"/>
    <property type="project" value="UniProtKB-ARBA"/>
</dbReference>
<dbReference type="GeneID" id="5427445"/>
<gene>
    <name evidence="2" type="ORF">BCIN_04g03540</name>
</gene>
<dbReference type="OrthoDB" id="3541176at2759"/>
<proteinExistence type="predicted"/>
<reference evidence="2 3" key="1">
    <citation type="journal article" date="2011" name="PLoS Genet.">
        <title>Genomic analysis of the necrotrophic fungal pathogens Sclerotinia sclerotiorum and Botrytis cinerea.</title>
        <authorList>
            <person name="Amselem J."/>
            <person name="Cuomo C.A."/>
            <person name="van Kan J.A."/>
            <person name="Viaud M."/>
            <person name="Benito E.P."/>
            <person name="Couloux A."/>
            <person name="Coutinho P.M."/>
            <person name="de Vries R.P."/>
            <person name="Dyer P.S."/>
            <person name="Fillinger S."/>
            <person name="Fournier E."/>
            <person name="Gout L."/>
            <person name="Hahn M."/>
            <person name="Kohn L."/>
            <person name="Lapalu N."/>
            <person name="Plummer K.M."/>
            <person name="Pradier J.M."/>
            <person name="Quevillon E."/>
            <person name="Sharon A."/>
            <person name="Simon A."/>
            <person name="ten Have A."/>
            <person name="Tudzynski B."/>
            <person name="Tudzynski P."/>
            <person name="Wincker P."/>
            <person name="Andrew M."/>
            <person name="Anthouard V."/>
            <person name="Beever R.E."/>
            <person name="Beffa R."/>
            <person name="Benoit I."/>
            <person name="Bouzid O."/>
            <person name="Brault B."/>
            <person name="Chen Z."/>
            <person name="Choquer M."/>
            <person name="Collemare J."/>
            <person name="Cotton P."/>
            <person name="Danchin E.G."/>
            <person name="Da Silva C."/>
            <person name="Gautier A."/>
            <person name="Giraud C."/>
            <person name="Giraud T."/>
            <person name="Gonzalez C."/>
            <person name="Grossetete S."/>
            <person name="Guldener U."/>
            <person name="Henrissat B."/>
            <person name="Howlett B.J."/>
            <person name="Kodira C."/>
            <person name="Kretschmer M."/>
            <person name="Lappartient A."/>
            <person name="Leroch M."/>
            <person name="Levis C."/>
            <person name="Mauceli E."/>
            <person name="Neuveglise C."/>
            <person name="Oeser B."/>
            <person name="Pearson M."/>
            <person name="Poulain J."/>
            <person name="Poussereau N."/>
            <person name="Quesneville H."/>
            <person name="Rascle C."/>
            <person name="Schumacher J."/>
            <person name="Segurens B."/>
            <person name="Sexton A."/>
            <person name="Silva E."/>
            <person name="Sirven C."/>
            <person name="Soanes D.M."/>
            <person name="Talbot N.J."/>
            <person name="Templeton M."/>
            <person name="Yandava C."/>
            <person name="Yarden O."/>
            <person name="Zeng Q."/>
            <person name="Rollins J.A."/>
            <person name="Lebrun M.H."/>
            <person name="Dickman M."/>
        </authorList>
    </citation>
    <scope>NUCLEOTIDE SEQUENCE [LARGE SCALE GENOMIC DNA]</scope>
    <source>
        <strain evidence="2 3">B05.10</strain>
    </source>
</reference>
<organism evidence="2 3">
    <name type="scientific">Botryotinia fuckeliana (strain B05.10)</name>
    <name type="common">Noble rot fungus</name>
    <name type="synonym">Botrytis cinerea</name>
    <dbReference type="NCBI Taxonomy" id="332648"/>
    <lineage>
        <taxon>Eukaryota</taxon>
        <taxon>Fungi</taxon>
        <taxon>Dikarya</taxon>
        <taxon>Ascomycota</taxon>
        <taxon>Pezizomycotina</taxon>
        <taxon>Leotiomycetes</taxon>
        <taxon>Helotiales</taxon>
        <taxon>Sclerotiniaceae</taxon>
        <taxon>Botrytis</taxon>
    </lineage>
</organism>
<dbReference type="EMBL" id="CP009808">
    <property type="protein sequence ID" value="ATZ49173.1"/>
    <property type="molecule type" value="Genomic_DNA"/>
</dbReference>
<reference evidence="2 3" key="2">
    <citation type="journal article" date="2012" name="Eukaryot. Cell">
        <title>Genome update of Botrytis cinerea strains B05.10 and T4.</title>
        <authorList>
            <person name="Staats M."/>
            <person name="van Kan J.A."/>
        </authorList>
    </citation>
    <scope>NUCLEOTIDE SEQUENCE [LARGE SCALE GENOMIC DNA]</scope>
    <source>
        <strain evidence="2 3">B05.10</strain>
    </source>
</reference>
<protein>
    <submittedName>
        <fullName evidence="2">Uncharacterized protein</fullName>
    </submittedName>
</protein>
<sequence length="295" mass="33938">MSNQWSTKPSGPWDEKYLELDPGNPNLRTPGPTEPILYPQNPGDLYIMKPVSHSWADISEMIVHCANSKKDITSRSIYDQLCQAIYFNHDPNTILLQFKEIYNHLFFGDMIKNSTMKNFVDDEVKIIFNLEIVSDRARAVGVGLNDALGLTTGFPCGRFRCVTIYILDRRAQMPGLSYFEVIIEMLGTLAHEMIHAMEFMYTKYRGEEIGITYAPHGANFQKAAQAIEQATGYQGWTWPVIELGRDWAVIQDVFFYKYKEPTDAEFRNMGLDAEKIRKILYPRTMRSTDQPSDFN</sequence>
<evidence type="ECO:0000313" key="2">
    <source>
        <dbReference type="EMBL" id="ATZ49173.1"/>
    </source>
</evidence>
<dbReference type="KEGG" id="bfu:BCIN_04g03540"/>
<feature type="region of interest" description="Disordered" evidence="1">
    <location>
        <begin position="1"/>
        <end position="34"/>
    </location>
</feature>
<accession>A0A384JEZ5</accession>
<dbReference type="Proteomes" id="UP000001798">
    <property type="component" value="Chromosome 4"/>
</dbReference>
<dbReference type="VEuPathDB" id="FungiDB:Bcin04g03540"/>
<evidence type="ECO:0000256" key="1">
    <source>
        <dbReference type="SAM" id="MobiDB-lite"/>
    </source>
</evidence>
<name>A0A384JEZ5_BOTFB</name>
<keyword evidence="3" id="KW-1185">Reference proteome</keyword>
<reference evidence="2 3" key="3">
    <citation type="journal article" date="2017" name="Mol. Plant Pathol.">
        <title>A gapless genome sequence of the fungus Botrytis cinerea.</title>
        <authorList>
            <person name="Van Kan J.A."/>
            <person name="Stassen J.H."/>
            <person name="Mosbach A."/>
            <person name="Van Der Lee T.A."/>
            <person name="Faino L."/>
            <person name="Farmer A.D."/>
            <person name="Papasotiriou D.G."/>
            <person name="Zhou S."/>
            <person name="Seidl M.F."/>
            <person name="Cottam E."/>
            <person name="Edel D."/>
            <person name="Hahn M."/>
            <person name="Schwartz D.C."/>
            <person name="Dietrich R.A."/>
            <person name="Widdison S."/>
            <person name="Scalliet G."/>
        </authorList>
    </citation>
    <scope>NUCLEOTIDE SEQUENCE [LARGE SCALE GENOMIC DNA]</scope>
    <source>
        <strain evidence="2 3">B05.10</strain>
    </source>
</reference>
<evidence type="ECO:0000313" key="3">
    <source>
        <dbReference type="Proteomes" id="UP000001798"/>
    </source>
</evidence>
<dbReference type="RefSeq" id="XP_001546967.1">
    <property type="nucleotide sequence ID" value="XM_001546917.2"/>
</dbReference>